<evidence type="ECO:0000313" key="1">
    <source>
        <dbReference type="EMBL" id="NKY57106.1"/>
    </source>
</evidence>
<dbReference type="AlphaFoldDB" id="A0A846YBV0"/>
<dbReference type="Pfam" id="PF04075">
    <property type="entry name" value="F420H2_quin_red"/>
    <property type="match status" value="1"/>
</dbReference>
<comment type="caution">
    <text evidence="1">The sequence shown here is derived from an EMBL/GenBank/DDBJ whole genome shotgun (WGS) entry which is preliminary data.</text>
</comment>
<organism evidence="1 2">
    <name type="scientific">Nocardia flavorosea</name>
    <dbReference type="NCBI Taxonomy" id="53429"/>
    <lineage>
        <taxon>Bacteria</taxon>
        <taxon>Bacillati</taxon>
        <taxon>Actinomycetota</taxon>
        <taxon>Actinomycetes</taxon>
        <taxon>Mycobacteriales</taxon>
        <taxon>Nocardiaceae</taxon>
        <taxon>Nocardia</taxon>
    </lineage>
</organism>
<dbReference type="InterPro" id="IPR004378">
    <property type="entry name" value="F420H2_quin_Rdtase"/>
</dbReference>
<protein>
    <submittedName>
        <fullName evidence="1">Nitroreductase family deazaflavin-dependent oxidoreductase</fullName>
    </submittedName>
</protein>
<reference evidence="1 2" key="1">
    <citation type="submission" date="2020-04" db="EMBL/GenBank/DDBJ databases">
        <title>MicrobeNet Type strains.</title>
        <authorList>
            <person name="Nicholson A.C."/>
        </authorList>
    </citation>
    <scope>NUCLEOTIDE SEQUENCE [LARGE SCALE GENOMIC DNA]</scope>
    <source>
        <strain evidence="1 2">JCM 3332</strain>
    </source>
</reference>
<proteinExistence type="predicted"/>
<keyword evidence="2" id="KW-1185">Reference proteome</keyword>
<dbReference type="RefSeq" id="WP_062976687.1">
    <property type="nucleotide sequence ID" value="NZ_JAAXOT010000006.1"/>
</dbReference>
<accession>A0A846YBV0</accession>
<dbReference type="Gene3D" id="2.30.110.10">
    <property type="entry name" value="Electron Transport, Fmn-binding Protein, Chain A"/>
    <property type="match status" value="1"/>
</dbReference>
<gene>
    <name evidence="1" type="ORF">HGA15_13250</name>
</gene>
<dbReference type="GO" id="GO:0016491">
    <property type="term" value="F:oxidoreductase activity"/>
    <property type="evidence" value="ECO:0007669"/>
    <property type="project" value="InterPro"/>
</dbReference>
<name>A0A846YBV0_9NOCA</name>
<dbReference type="InterPro" id="IPR012349">
    <property type="entry name" value="Split_barrel_FMN-bd"/>
</dbReference>
<evidence type="ECO:0000313" key="2">
    <source>
        <dbReference type="Proteomes" id="UP000570678"/>
    </source>
</evidence>
<sequence>MSVSTTLPAPVADALVGIASRALRIRWLMRAPVRMYRARLGFLFGSRMLMLEHTGRKTGARRYVILEVIDHPDPDSYVVVSGFGARAQWFRNVRADPGVRVWIGGRRPAEAYASLLNPDESAASLHAYVTRHPRTWATMKPAIESTLGAPTDDRGTGLPMVRIRLT</sequence>
<dbReference type="NCBIfam" id="TIGR00026">
    <property type="entry name" value="hi_GC_TIGR00026"/>
    <property type="match status" value="1"/>
</dbReference>
<dbReference type="EMBL" id="JAAXOT010000006">
    <property type="protein sequence ID" value="NKY57106.1"/>
    <property type="molecule type" value="Genomic_DNA"/>
</dbReference>
<dbReference type="Proteomes" id="UP000570678">
    <property type="component" value="Unassembled WGS sequence"/>
</dbReference>